<reference evidence="6" key="1">
    <citation type="journal article" date="2019" name="bioRxiv">
        <title>The Genome of the Zebra Mussel, Dreissena polymorpha: A Resource for Invasive Species Research.</title>
        <authorList>
            <person name="McCartney M.A."/>
            <person name="Auch B."/>
            <person name="Kono T."/>
            <person name="Mallez S."/>
            <person name="Zhang Y."/>
            <person name="Obille A."/>
            <person name="Becker A."/>
            <person name="Abrahante J.E."/>
            <person name="Garbe J."/>
            <person name="Badalamenti J.P."/>
            <person name="Herman A."/>
            <person name="Mangelson H."/>
            <person name="Liachko I."/>
            <person name="Sullivan S."/>
            <person name="Sone E.D."/>
            <person name="Koren S."/>
            <person name="Silverstein K.A.T."/>
            <person name="Beckman K.B."/>
            <person name="Gohl D.M."/>
        </authorList>
    </citation>
    <scope>NUCLEOTIDE SEQUENCE</scope>
    <source>
        <strain evidence="6">Duluth1</strain>
        <tissue evidence="6">Whole animal</tissue>
    </source>
</reference>
<dbReference type="CDD" id="cd24078">
    <property type="entry name" value="ASKHA_NBD_NAGK_meta"/>
    <property type="match status" value="1"/>
</dbReference>
<protein>
    <recommendedName>
        <fullName evidence="3">N-acetyl-D-glucosamine kinase</fullName>
        <ecNumber evidence="2">2.7.1.59</ecNumber>
    </recommendedName>
    <alternativeName>
        <fullName evidence="4">GlcNAc kinase</fullName>
    </alternativeName>
</protein>
<dbReference type="Proteomes" id="UP000828390">
    <property type="component" value="Unassembled WGS sequence"/>
</dbReference>
<keyword evidence="7" id="KW-1185">Reference proteome</keyword>
<dbReference type="GO" id="GO:0045127">
    <property type="term" value="F:N-acetylglucosamine kinase activity"/>
    <property type="evidence" value="ECO:0007669"/>
    <property type="project" value="UniProtKB-EC"/>
</dbReference>
<evidence type="ECO:0000256" key="1">
    <source>
        <dbReference type="ARBA" id="ARBA00006198"/>
    </source>
</evidence>
<dbReference type="Pfam" id="PF01869">
    <property type="entry name" value="BcrAD_BadFG"/>
    <property type="match status" value="1"/>
</dbReference>
<dbReference type="InterPro" id="IPR002731">
    <property type="entry name" value="ATPase_BadF"/>
</dbReference>
<dbReference type="AlphaFoldDB" id="A0A9D4F3B6"/>
<gene>
    <name evidence="6" type="ORF">DPMN_166850</name>
</gene>
<dbReference type="PANTHER" id="PTHR12862:SF0">
    <property type="entry name" value="N-ACETYL-D-GLUCOSAMINE KINASE"/>
    <property type="match status" value="1"/>
</dbReference>
<name>A0A9D4F3B6_DREPO</name>
<organism evidence="6 7">
    <name type="scientific">Dreissena polymorpha</name>
    <name type="common">Zebra mussel</name>
    <name type="synonym">Mytilus polymorpha</name>
    <dbReference type="NCBI Taxonomy" id="45954"/>
    <lineage>
        <taxon>Eukaryota</taxon>
        <taxon>Metazoa</taxon>
        <taxon>Spiralia</taxon>
        <taxon>Lophotrochozoa</taxon>
        <taxon>Mollusca</taxon>
        <taxon>Bivalvia</taxon>
        <taxon>Autobranchia</taxon>
        <taxon>Heteroconchia</taxon>
        <taxon>Euheterodonta</taxon>
        <taxon>Imparidentia</taxon>
        <taxon>Neoheterodontei</taxon>
        <taxon>Myida</taxon>
        <taxon>Dreissenoidea</taxon>
        <taxon>Dreissenidae</taxon>
        <taxon>Dreissena</taxon>
    </lineage>
</organism>
<dbReference type="Gene3D" id="3.30.420.40">
    <property type="match status" value="1"/>
</dbReference>
<evidence type="ECO:0000313" key="6">
    <source>
        <dbReference type="EMBL" id="KAH3788702.1"/>
    </source>
</evidence>
<dbReference type="InterPro" id="IPR043129">
    <property type="entry name" value="ATPase_NBD"/>
</dbReference>
<dbReference type="OrthoDB" id="311172at2759"/>
<proteinExistence type="inferred from homology"/>
<comment type="caution">
    <text evidence="6">The sequence shown here is derived from an EMBL/GenBank/DDBJ whole genome shotgun (WGS) entry which is preliminary data.</text>
</comment>
<feature type="domain" description="ATPase BadF/BadG/BcrA/BcrD type" evidence="5">
    <location>
        <begin position="9"/>
        <end position="281"/>
    </location>
</feature>
<evidence type="ECO:0000256" key="2">
    <source>
        <dbReference type="ARBA" id="ARBA00012122"/>
    </source>
</evidence>
<comment type="similarity">
    <text evidence="1">Belongs to the eukaryotic-type N-acetylglucosamine kinase family.</text>
</comment>
<dbReference type="SUPFAM" id="SSF53067">
    <property type="entry name" value="Actin-like ATPase domain"/>
    <property type="match status" value="2"/>
</dbReference>
<evidence type="ECO:0000259" key="5">
    <source>
        <dbReference type="Pfam" id="PF01869"/>
    </source>
</evidence>
<reference evidence="6" key="2">
    <citation type="submission" date="2020-11" db="EMBL/GenBank/DDBJ databases">
        <authorList>
            <person name="McCartney M.A."/>
            <person name="Auch B."/>
            <person name="Kono T."/>
            <person name="Mallez S."/>
            <person name="Becker A."/>
            <person name="Gohl D.M."/>
            <person name="Silverstein K.A.T."/>
            <person name="Koren S."/>
            <person name="Bechman K.B."/>
            <person name="Herman A."/>
            <person name="Abrahante J.E."/>
            <person name="Garbe J."/>
        </authorList>
    </citation>
    <scope>NUCLEOTIDE SEQUENCE</scope>
    <source>
        <strain evidence="6">Duluth1</strain>
        <tissue evidence="6">Whole animal</tissue>
    </source>
</reference>
<sequence length="347" mass="37633">MMDLQYFGGLEGGATHSKFVLYRSDGKILAWSEGESTNQWLIGQDECCRRIHGMLVAAKKTAGLEEGVRLKALGLSMSGADEVESQKQLISKIKTEYSSDCEEVFVASDSWGALFTAIPTGGIVLIAGTGSNCQLINPDKTTRRCGGWGHLLGDEGSAYWISQRALKILFDHDDNFSLCETKSKLNVERVRTIMKEHFKVADRTGMLEHMYAKFDKSNIAGMCKHLAKGAEDGDELCQQVFHDAGLVLGSHVLAVEPAISQSLLDGPGGLHIVAVGSVWKSWKFLKPGFLSVFKGERGSHSRIKELTLVGLKQPASLGAASLGARAVGVTLPLDYAANAEVFFHDKV</sequence>
<evidence type="ECO:0000256" key="3">
    <source>
        <dbReference type="ARBA" id="ARBA00014974"/>
    </source>
</evidence>
<dbReference type="EC" id="2.7.1.59" evidence="2"/>
<dbReference type="EMBL" id="JAIWYP010000008">
    <property type="protein sequence ID" value="KAH3788702.1"/>
    <property type="molecule type" value="Genomic_DNA"/>
</dbReference>
<dbReference type="InterPro" id="IPR039758">
    <property type="entry name" value="NAGK-like"/>
</dbReference>
<dbReference type="PANTHER" id="PTHR12862">
    <property type="entry name" value="BADF TYPE ATPASE DOMAIN-CONTAINING PROTEIN"/>
    <property type="match status" value="1"/>
</dbReference>
<evidence type="ECO:0000256" key="4">
    <source>
        <dbReference type="ARBA" id="ARBA00031123"/>
    </source>
</evidence>
<evidence type="ECO:0000313" key="7">
    <source>
        <dbReference type="Proteomes" id="UP000828390"/>
    </source>
</evidence>
<accession>A0A9D4F3B6</accession>